<dbReference type="InterPro" id="IPR047650">
    <property type="entry name" value="Transpos_IS110"/>
</dbReference>
<protein>
    <recommendedName>
        <fullName evidence="1">Transposase IS116/IS110/IS902 C-terminal domain-containing protein</fullName>
    </recommendedName>
</protein>
<dbReference type="PANTHER" id="PTHR33055">
    <property type="entry name" value="TRANSPOSASE FOR INSERTION SEQUENCE ELEMENT IS1111A"/>
    <property type="match status" value="1"/>
</dbReference>
<keyword evidence="3" id="KW-1185">Reference proteome</keyword>
<dbReference type="PANTHER" id="PTHR33055:SF13">
    <property type="entry name" value="TRANSPOSASE"/>
    <property type="match status" value="1"/>
</dbReference>
<organism evidence="2 3">
    <name type="scientific">Palleronia abyssalis</name>
    <dbReference type="NCBI Taxonomy" id="1501240"/>
    <lineage>
        <taxon>Bacteria</taxon>
        <taxon>Pseudomonadati</taxon>
        <taxon>Pseudomonadota</taxon>
        <taxon>Alphaproteobacteria</taxon>
        <taxon>Rhodobacterales</taxon>
        <taxon>Roseobacteraceae</taxon>
        <taxon>Palleronia</taxon>
    </lineage>
</organism>
<reference evidence="2 3" key="1">
    <citation type="submission" date="2018-03" db="EMBL/GenBank/DDBJ databases">
        <authorList>
            <person name="Keele B.F."/>
        </authorList>
    </citation>
    <scope>NUCLEOTIDE SEQUENCE [LARGE SCALE GENOMIC DNA]</scope>
    <source>
        <strain evidence="2 3">CECT 8504</strain>
    </source>
</reference>
<gene>
    <name evidence="2" type="ORF">PAA8504_04294</name>
</gene>
<name>A0A2R8C1Y5_9RHOB</name>
<dbReference type="InterPro" id="IPR003346">
    <property type="entry name" value="Transposase_20"/>
</dbReference>
<dbReference type="GO" id="GO:0003677">
    <property type="term" value="F:DNA binding"/>
    <property type="evidence" value="ECO:0007669"/>
    <property type="project" value="InterPro"/>
</dbReference>
<dbReference type="AlphaFoldDB" id="A0A2R8C1Y5"/>
<dbReference type="EMBL" id="ONZF01000020">
    <property type="protein sequence ID" value="SPJ26434.1"/>
    <property type="molecule type" value="Genomic_DNA"/>
</dbReference>
<sequence>MERRIAELDVEIAGLIGTRETTARSRDILCSMPGIGAVTAATLLTLMPEIGTIERKQVASLAGLAPITRQSGQW</sequence>
<evidence type="ECO:0000313" key="2">
    <source>
        <dbReference type="EMBL" id="SPJ26434.1"/>
    </source>
</evidence>
<feature type="domain" description="Transposase IS116/IS110/IS902 C-terminal" evidence="1">
    <location>
        <begin position="27"/>
        <end position="73"/>
    </location>
</feature>
<dbReference type="GO" id="GO:0004803">
    <property type="term" value="F:transposase activity"/>
    <property type="evidence" value="ECO:0007669"/>
    <property type="project" value="InterPro"/>
</dbReference>
<dbReference type="RefSeq" id="WP_370739719.1">
    <property type="nucleotide sequence ID" value="NZ_ONZF01000020.1"/>
</dbReference>
<evidence type="ECO:0000313" key="3">
    <source>
        <dbReference type="Proteomes" id="UP000244912"/>
    </source>
</evidence>
<evidence type="ECO:0000259" key="1">
    <source>
        <dbReference type="Pfam" id="PF02371"/>
    </source>
</evidence>
<dbReference type="GO" id="GO:0006313">
    <property type="term" value="P:DNA transposition"/>
    <property type="evidence" value="ECO:0007669"/>
    <property type="project" value="InterPro"/>
</dbReference>
<proteinExistence type="predicted"/>
<dbReference type="Proteomes" id="UP000244912">
    <property type="component" value="Unassembled WGS sequence"/>
</dbReference>
<accession>A0A2R8C1Y5</accession>
<dbReference type="Pfam" id="PF02371">
    <property type="entry name" value="Transposase_20"/>
    <property type="match status" value="1"/>
</dbReference>